<accession>A0AAQ3RR68</accession>
<evidence type="ECO:0000313" key="1">
    <source>
        <dbReference type="EMBL" id="WVZ01156.1"/>
    </source>
</evidence>
<proteinExistence type="predicted"/>
<sequence>MGCLGRVSKDRHAGPVNSIVGVRARPNILKLDIGDFVGGLVGHGLPTFRIDDGVNVRVEDGDGGIGSQGTPKARMHLSLSVLILRRHSEFASLETKPAFLIRILSRLSRERHVLSVPRVHHAVLEHRRCAAVDEVHRAVDIALFVELTPRNRPQCVLETFDGALEEYALVCLVPNRHCTTCIQACPVRKSHLRCHEPISTNVKVCFSINKSQQYSILESVTIKSSFNLPVGKPNKSYSRFCLQTSNILIYCIHQCKKS</sequence>
<dbReference type="Proteomes" id="UP001374535">
    <property type="component" value="Chromosome 8"/>
</dbReference>
<reference evidence="1 2" key="1">
    <citation type="journal article" date="2023" name="Life. Sci Alliance">
        <title>Evolutionary insights into 3D genome organization and epigenetic landscape of Vigna mungo.</title>
        <authorList>
            <person name="Junaid A."/>
            <person name="Singh B."/>
            <person name="Bhatia S."/>
        </authorList>
    </citation>
    <scope>NUCLEOTIDE SEQUENCE [LARGE SCALE GENOMIC DNA]</scope>
    <source>
        <strain evidence="1">Urdbean</strain>
    </source>
</reference>
<evidence type="ECO:0000313" key="2">
    <source>
        <dbReference type="Proteomes" id="UP001374535"/>
    </source>
</evidence>
<keyword evidence="2" id="KW-1185">Reference proteome</keyword>
<name>A0AAQ3RR68_VIGMU</name>
<gene>
    <name evidence="1" type="ORF">V8G54_027225</name>
</gene>
<protein>
    <submittedName>
        <fullName evidence="1">Uncharacterized protein</fullName>
    </submittedName>
</protein>
<dbReference type="AlphaFoldDB" id="A0AAQ3RR68"/>
<organism evidence="1 2">
    <name type="scientific">Vigna mungo</name>
    <name type="common">Black gram</name>
    <name type="synonym">Phaseolus mungo</name>
    <dbReference type="NCBI Taxonomy" id="3915"/>
    <lineage>
        <taxon>Eukaryota</taxon>
        <taxon>Viridiplantae</taxon>
        <taxon>Streptophyta</taxon>
        <taxon>Embryophyta</taxon>
        <taxon>Tracheophyta</taxon>
        <taxon>Spermatophyta</taxon>
        <taxon>Magnoliopsida</taxon>
        <taxon>eudicotyledons</taxon>
        <taxon>Gunneridae</taxon>
        <taxon>Pentapetalae</taxon>
        <taxon>rosids</taxon>
        <taxon>fabids</taxon>
        <taxon>Fabales</taxon>
        <taxon>Fabaceae</taxon>
        <taxon>Papilionoideae</taxon>
        <taxon>50 kb inversion clade</taxon>
        <taxon>NPAAA clade</taxon>
        <taxon>indigoferoid/millettioid clade</taxon>
        <taxon>Phaseoleae</taxon>
        <taxon>Vigna</taxon>
    </lineage>
</organism>
<dbReference type="EMBL" id="CP144693">
    <property type="protein sequence ID" value="WVZ01156.1"/>
    <property type="molecule type" value="Genomic_DNA"/>
</dbReference>